<feature type="compositionally biased region" description="Low complexity" evidence="2">
    <location>
        <begin position="197"/>
        <end position="216"/>
    </location>
</feature>
<feature type="region of interest" description="Disordered" evidence="2">
    <location>
        <begin position="958"/>
        <end position="1000"/>
    </location>
</feature>
<feature type="region of interest" description="Disordered" evidence="2">
    <location>
        <begin position="810"/>
        <end position="887"/>
    </location>
</feature>
<dbReference type="InterPro" id="IPR001138">
    <property type="entry name" value="Zn2Cys6_DnaBD"/>
</dbReference>
<proteinExistence type="predicted"/>
<evidence type="ECO:0000259" key="3">
    <source>
        <dbReference type="PROSITE" id="PS50048"/>
    </source>
</evidence>
<dbReference type="RefSeq" id="XP_025380951.1">
    <property type="nucleotide sequence ID" value="XM_025523834.1"/>
</dbReference>
<dbReference type="GeneID" id="37045750"/>
<feature type="compositionally biased region" description="Polar residues" evidence="2">
    <location>
        <begin position="969"/>
        <end position="1000"/>
    </location>
</feature>
<gene>
    <name evidence="4" type="ORF">FA10DRAFT_283381</name>
</gene>
<feature type="region of interest" description="Disordered" evidence="2">
    <location>
        <begin position="49"/>
        <end position="255"/>
    </location>
</feature>
<accession>A0A316Z0C1</accession>
<organism evidence="4 5">
    <name type="scientific">Acaromyces ingoldii</name>
    <dbReference type="NCBI Taxonomy" id="215250"/>
    <lineage>
        <taxon>Eukaryota</taxon>
        <taxon>Fungi</taxon>
        <taxon>Dikarya</taxon>
        <taxon>Basidiomycota</taxon>
        <taxon>Ustilaginomycotina</taxon>
        <taxon>Exobasidiomycetes</taxon>
        <taxon>Exobasidiales</taxon>
        <taxon>Cryptobasidiaceae</taxon>
        <taxon>Acaromyces</taxon>
    </lineage>
</organism>
<keyword evidence="5" id="KW-1185">Reference proteome</keyword>
<feature type="compositionally biased region" description="Pro residues" evidence="2">
    <location>
        <begin position="167"/>
        <end position="181"/>
    </location>
</feature>
<feature type="region of interest" description="Disordered" evidence="2">
    <location>
        <begin position="657"/>
        <end position="685"/>
    </location>
</feature>
<dbReference type="CDD" id="cd00067">
    <property type="entry name" value="GAL4"/>
    <property type="match status" value="1"/>
</dbReference>
<dbReference type="PROSITE" id="PS50048">
    <property type="entry name" value="ZN2_CY6_FUNGAL_2"/>
    <property type="match status" value="1"/>
</dbReference>
<dbReference type="STRING" id="215250.A0A316Z0C1"/>
<keyword evidence="1" id="KW-0539">Nucleus</keyword>
<dbReference type="Gene3D" id="4.10.240.10">
    <property type="entry name" value="Zn(2)-C6 fungal-type DNA-binding domain"/>
    <property type="match status" value="1"/>
</dbReference>
<dbReference type="CDD" id="cd12148">
    <property type="entry name" value="fungal_TF_MHR"/>
    <property type="match status" value="1"/>
</dbReference>
<reference evidence="4 5" key="1">
    <citation type="journal article" date="2018" name="Mol. Biol. Evol.">
        <title>Broad Genomic Sampling Reveals a Smut Pathogenic Ancestry of the Fungal Clade Ustilaginomycotina.</title>
        <authorList>
            <person name="Kijpornyongpan T."/>
            <person name="Mondo S.J."/>
            <person name="Barry K."/>
            <person name="Sandor L."/>
            <person name="Lee J."/>
            <person name="Lipzen A."/>
            <person name="Pangilinan J."/>
            <person name="LaButti K."/>
            <person name="Hainaut M."/>
            <person name="Henrissat B."/>
            <person name="Grigoriev I.V."/>
            <person name="Spatafora J.W."/>
            <person name="Aime M.C."/>
        </authorList>
    </citation>
    <scope>NUCLEOTIDE SEQUENCE [LARGE SCALE GENOMIC DNA]</scope>
    <source>
        <strain evidence="4 5">MCA 4198</strain>
    </source>
</reference>
<feature type="region of interest" description="Disordered" evidence="2">
    <location>
        <begin position="362"/>
        <end position="393"/>
    </location>
</feature>
<dbReference type="AlphaFoldDB" id="A0A316Z0C1"/>
<dbReference type="PROSITE" id="PS00463">
    <property type="entry name" value="ZN2_CY6_FUNGAL_1"/>
    <property type="match status" value="1"/>
</dbReference>
<dbReference type="PANTHER" id="PTHR31668">
    <property type="entry name" value="GLUCOSE TRANSPORT TRANSCRIPTION REGULATOR RGT1-RELATED-RELATED"/>
    <property type="match status" value="1"/>
</dbReference>
<dbReference type="Proteomes" id="UP000245768">
    <property type="component" value="Unassembled WGS sequence"/>
</dbReference>
<dbReference type="SUPFAM" id="SSF57701">
    <property type="entry name" value="Zn2/Cys6 DNA-binding domain"/>
    <property type="match status" value="1"/>
</dbReference>
<dbReference type="InterPro" id="IPR050797">
    <property type="entry name" value="Carb_Metab_Trans_Reg"/>
</dbReference>
<feature type="compositionally biased region" description="Low complexity" evidence="2">
    <location>
        <begin position="71"/>
        <end position="96"/>
    </location>
</feature>
<dbReference type="GO" id="GO:0008270">
    <property type="term" value="F:zinc ion binding"/>
    <property type="evidence" value="ECO:0007669"/>
    <property type="project" value="InterPro"/>
</dbReference>
<dbReference type="PANTHER" id="PTHR31668:SF30">
    <property type="entry name" value="ZN(II)2CYS6 TRANSCRIPTION FACTOR (EUROFUNG)"/>
    <property type="match status" value="1"/>
</dbReference>
<evidence type="ECO:0000256" key="2">
    <source>
        <dbReference type="SAM" id="MobiDB-lite"/>
    </source>
</evidence>
<feature type="compositionally biased region" description="Low complexity" evidence="2">
    <location>
        <begin position="234"/>
        <end position="252"/>
    </location>
</feature>
<dbReference type="SMART" id="SM00066">
    <property type="entry name" value="GAL4"/>
    <property type="match status" value="1"/>
</dbReference>
<dbReference type="InParanoid" id="A0A316Z0C1"/>
<evidence type="ECO:0000313" key="4">
    <source>
        <dbReference type="EMBL" id="PWN93753.1"/>
    </source>
</evidence>
<feature type="compositionally biased region" description="Polar residues" evidence="2">
    <location>
        <begin position="660"/>
        <end position="681"/>
    </location>
</feature>
<dbReference type="OrthoDB" id="271595at2759"/>
<name>A0A316Z0C1_9BASI</name>
<feature type="compositionally biased region" description="Low complexity" evidence="2">
    <location>
        <begin position="117"/>
        <end position="132"/>
    </location>
</feature>
<protein>
    <recommendedName>
        <fullName evidence="3">Zn(2)-C6 fungal-type domain-containing protein</fullName>
    </recommendedName>
</protein>
<sequence length="1000" mass="107629">MPAEKTARRVLQPACDACHVRRVKCSHDQPCSHCSRLGLSCTYSKAFSAKKSAGRRIEALRQAEREGGGSSNLPNGSSNSRPSPFPQGLSSSSSQSFDHRDRPPRNSSGQGDVRPLSMPSSWQPESSSRPYSLNGSGGRQGVVDHHGGPQLPSIHGHPGWSSGGSGGPPPGGQYHPAPPPNEGDGPSYYGNRYPREPSSSSSSGAGAPAPSWGPVSSRPPLEHQRSAPVNGSRYQPLQDQQQQQQHQHQYQQAPSDYMPPSATMPHHRGIQFADQHLEHYAPPAPSSTASTSNLTLEHTIPNEDILRSILPPFSTSMADSLFDDKGIFDSQAFFSEPNPPLLIATGEGQPSMLELLGACAPSGETPGSVASSGMDSANALHGHQDDEDQPHPLSDSVLIPTLALFYERLGGVMPVFSRTWIFSRMDRDDQHNDAQFAAMLMAMSALTLIQVQPEDKERRQSSRKRRQRAIQLLEEALKMREGLFMGQLPTLEATCTSFFVFAALFGLGEHSAAWYRLREAVTLGHLCKLHEPASYEHLPKDEAERRLRAYWLLAITERAFAIQRGMPITLTGNPRASTAGLRAKLGIKELSDFPDLQLRLFDVVDEKFVDCWNRRCAGEGCRNFDRERALALWEAFADSNIAVGKDGDTAGLASAVEGSANDTTSEAGTTQSNLGSGSFGRSTKSATISSTSTSLDKLPLQRSQVQRADVEVTRHWLLNRLWLITLSHGLLSIDAVEPPLRIDHAIHVARSALDVCSSLSLLAMEAHGVGFPYKLYDIAQTLIMLCKDESIAAAISASAANGMINAGSGGVPSTVSHTSTTTGQGGTQGRSHAHSSSQQQQSSPALSDRSAGGRSAVMNGGAHGSPPNSAASASGQTPNSTTSSTSSSATLLNASISSGPQSLRHTVSLILRDFLVLFKRFRQGDHPYLDLLVNAVKELRSEQWDSRPFDHIVAEIGLSEKNGPPQPPSSAGGTKSSGQEQQQQTTPIREGFQQSNRAQY</sequence>
<evidence type="ECO:0000256" key="1">
    <source>
        <dbReference type="ARBA" id="ARBA00023242"/>
    </source>
</evidence>
<dbReference type="GO" id="GO:0000981">
    <property type="term" value="F:DNA-binding transcription factor activity, RNA polymerase II-specific"/>
    <property type="evidence" value="ECO:0007669"/>
    <property type="project" value="InterPro"/>
</dbReference>
<feature type="compositionally biased region" description="Low complexity" evidence="2">
    <location>
        <begin position="864"/>
        <end position="887"/>
    </location>
</feature>
<dbReference type="InterPro" id="IPR036864">
    <property type="entry name" value="Zn2-C6_fun-type_DNA-bd_sf"/>
</dbReference>
<dbReference type="EMBL" id="KZ819634">
    <property type="protein sequence ID" value="PWN93753.1"/>
    <property type="molecule type" value="Genomic_DNA"/>
</dbReference>
<feature type="compositionally biased region" description="Low complexity" evidence="2">
    <location>
        <begin position="810"/>
        <end position="822"/>
    </location>
</feature>
<feature type="compositionally biased region" description="Basic and acidic residues" evidence="2">
    <location>
        <begin position="55"/>
        <end position="67"/>
    </location>
</feature>
<feature type="domain" description="Zn(2)-C6 fungal-type" evidence="3">
    <location>
        <begin position="14"/>
        <end position="43"/>
    </location>
</feature>
<dbReference type="Pfam" id="PF00172">
    <property type="entry name" value="Zn_clus"/>
    <property type="match status" value="1"/>
</dbReference>
<evidence type="ECO:0000313" key="5">
    <source>
        <dbReference type="Proteomes" id="UP000245768"/>
    </source>
</evidence>